<dbReference type="KEGG" id="vg:29069206"/>
<name>A0A1B2ID17_9CAUD</name>
<accession>A0A1B2ID17</accession>
<dbReference type="EMBL" id="KX397368">
    <property type="protein sequence ID" value="ANZ49166.1"/>
    <property type="molecule type" value="Genomic_DNA"/>
</dbReference>
<dbReference type="GeneID" id="29069206"/>
<protein>
    <submittedName>
        <fullName evidence="1">Uncharacterized protein</fullName>
    </submittedName>
</protein>
<reference evidence="2" key="1">
    <citation type="submission" date="2016-06" db="EMBL/GenBank/DDBJ databases">
        <authorList>
            <person name="Berg J.A."/>
            <person name="Grossarth S.E."/>
            <person name="Jarvis T.M."/>
            <person name="Merrill B.D."/>
            <person name="Breakwell D.P."/>
            <person name="Hope S."/>
            <person name="Grose J.H."/>
        </authorList>
    </citation>
    <scope>NUCLEOTIDE SEQUENCE [LARGE SCALE GENOMIC DNA]</scope>
</reference>
<dbReference type="Proteomes" id="UP000203302">
    <property type="component" value="Segment"/>
</dbReference>
<gene>
    <name evidence="1" type="ORF">HUXLEY_84</name>
</gene>
<organism evidence="1 2">
    <name type="scientific">Erwinia phage vB_EamM_Huxley</name>
    <dbReference type="NCBI Taxonomy" id="1883373"/>
    <lineage>
        <taxon>Viruses</taxon>
        <taxon>Duplodnaviria</taxon>
        <taxon>Heunggongvirae</taxon>
        <taxon>Uroviricota</taxon>
        <taxon>Caudoviricetes</taxon>
        <taxon>Chimalliviridae</taxon>
        <taxon>Machinavirus</taxon>
        <taxon>Machinavirus machina</taxon>
    </lineage>
</organism>
<proteinExistence type="predicted"/>
<evidence type="ECO:0000313" key="1">
    <source>
        <dbReference type="EMBL" id="ANZ49166.1"/>
    </source>
</evidence>
<dbReference type="RefSeq" id="YP_009293052.1">
    <property type="nucleotide sequence ID" value="NC_031127.1"/>
</dbReference>
<sequence length="47" mass="5451">MNNFVNHLLAQKKRTEQYNQRVAEVQRAPAPRSRLKGLGGEIVFTKR</sequence>
<evidence type="ECO:0000313" key="2">
    <source>
        <dbReference type="Proteomes" id="UP000203302"/>
    </source>
</evidence>